<dbReference type="STRING" id="1963.AQJ27_50705"/>
<protein>
    <submittedName>
        <fullName evidence="1">Uncharacterized protein</fullName>
    </submittedName>
</protein>
<evidence type="ECO:0000313" key="2">
    <source>
        <dbReference type="Proteomes" id="UP000217446"/>
    </source>
</evidence>
<dbReference type="Proteomes" id="UP000217446">
    <property type="component" value="Unassembled WGS sequence"/>
</dbReference>
<evidence type="ECO:0000313" key="1">
    <source>
        <dbReference type="EMBL" id="GAX58887.1"/>
    </source>
</evidence>
<dbReference type="EMBL" id="BDQI01000069">
    <property type="protein sequence ID" value="GAX58887.1"/>
    <property type="molecule type" value="Genomic_DNA"/>
</dbReference>
<reference evidence="2" key="1">
    <citation type="submission" date="2017-05" db="EMBL/GenBank/DDBJ databases">
        <title>Streptomyces olivochromogenes NBRC 3561 whole genome shotgun sequence.</title>
        <authorList>
            <person name="Dohra H."/>
            <person name="Kodani S."/>
        </authorList>
    </citation>
    <scope>NUCLEOTIDE SEQUENCE [LARGE SCALE GENOMIC DNA]</scope>
    <source>
        <strain evidence="2">NBRC 3561</strain>
    </source>
</reference>
<sequence>MGCDHFSTDVSYLPELRSYLDDLLRTREKLRAMTEADEWARTEAAPSEEEIRRVRQLIQRVTEDVDQLTDDERDQIQQAAAIVRKTRQGFLGMPRIRQPLPDLRPERPA</sequence>
<name>A0A286PH58_STROL</name>
<accession>A0A286PH58</accession>
<keyword evidence="2" id="KW-1185">Reference proteome</keyword>
<gene>
    <name evidence="1" type="ORF">SO3561_10462</name>
</gene>
<proteinExistence type="predicted"/>
<comment type="caution">
    <text evidence="1">The sequence shown here is derived from an EMBL/GenBank/DDBJ whole genome shotgun (WGS) entry which is preliminary data.</text>
</comment>
<dbReference type="AlphaFoldDB" id="A0A286PH58"/>
<dbReference type="RefSeq" id="WP_067385787.1">
    <property type="nucleotide sequence ID" value="NZ_BDQI01000069.1"/>
</dbReference>
<organism evidence="1 2">
    <name type="scientific">Streptomyces olivochromogenes</name>
    <dbReference type="NCBI Taxonomy" id="1963"/>
    <lineage>
        <taxon>Bacteria</taxon>
        <taxon>Bacillati</taxon>
        <taxon>Actinomycetota</taxon>
        <taxon>Actinomycetes</taxon>
        <taxon>Kitasatosporales</taxon>
        <taxon>Streptomycetaceae</taxon>
        <taxon>Streptomyces</taxon>
    </lineage>
</organism>